<feature type="domain" description="ABC transmembrane type-1" evidence="11">
    <location>
        <begin position="74"/>
        <end position="290"/>
    </location>
</feature>
<keyword evidence="4 10" id="KW-1003">Cell membrane</keyword>
<dbReference type="Gene3D" id="1.10.3720.10">
    <property type="entry name" value="MetI-like"/>
    <property type="match status" value="1"/>
</dbReference>
<evidence type="ECO:0000256" key="5">
    <source>
        <dbReference type="ARBA" id="ARBA00022592"/>
    </source>
</evidence>
<dbReference type="GO" id="GO:0005886">
    <property type="term" value="C:plasma membrane"/>
    <property type="evidence" value="ECO:0007669"/>
    <property type="project" value="UniProtKB-SubCell"/>
</dbReference>
<feature type="transmembrane region" description="Helical" evidence="9">
    <location>
        <begin position="70"/>
        <end position="99"/>
    </location>
</feature>
<dbReference type="Pfam" id="PF00528">
    <property type="entry name" value="BPD_transp_1"/>
    <property type="match status" value="1"/>
</dbReference>
<protein>
    <recommendedName>
        <fullName evidence="10">Phosphate transport system permease protein</fullName>
    </recommendedName>
</protein>
<name>A0A9X9S4A6_METOG</name>
<dbReference type="RefSeq" id="WP_268186442.1">
    <property type="nucleotide sequence ID" value="NZ_CP113361.1"/>
</dbReference>
<evidence type="ECO:0000256" key="6">
    <source>
        <dbReference type="ARBA" id="ARBA00022692"/>
    </source>
</evidence>
<dbReference type="GeneID" id="76835943"/>
<keyword evidence="8 9" id="KW-0472">Membrane</keyword>
<keyword evidence="6 9" id="KW-0812">Transmembrane</keyword>
<dbReference type="CDD" id="cd06261">
    <property type="entry name" value="TM_PBP2"/>
    <property type="match status" value="1"/>
</dbReference>
<gene>
    <name evidence="12" type="primary">pstC</name>
    <name evidence="12" type="ORF">OU421_12535</name>
</gene>
<feature type="transmembrane region" description="Helical" evidence="9">
    <location>
        <begin position="111"/>
        <end position="135"/>
    </location>
</feature>
<sequence>MEFKNIFFSRQNINSLVRKGLFVPTFLSALIFIAIAVVLLVKSIPILSMYPITDLLFSSIWKPMSGDFGFLPFIMGTLWVTILSMIICIPISLFCALYLSEYAPKRVQITIQPFIDLLAGIPSVVYGLFGIILIVPLIRDSIAPFFNITSSGYTVLSGGIVLAIMVFPILISVSFEVFQAVPFDMREASLSCGATNWEMVKHVVITAGYPGLIAALILGFSRAFGETMAVLMVVGNVPIIPQSVFDPAYPIPALIANNYGEMMSIPMYDSALMFAAFILLIVVIAFTVLSKYMLIRIKARLGS</sequence>
<keyword evidence="7 9" id="KW-1133">Transmembrane helix</keyword>
<dbReference type="PANTHER" id="PTHR30425:SF1">
    <property type="entry name" value="PHOSPHATE TRANSPORT SYSTEM PERMEASE PROTEIN PSTC"/>
    <property type="match status" value="1"/>
</dbReference>
<evidence type="ECO:0000256" key="9">
    <source>
        <dbReference type="RuleBase" id="RU363032"/>
    </source>
</evidence>
<evidence type="ECO:0000313" key="13">
    <source>
        <dbReference type="Proteomes" id="UP001163096"/>
    </source>
</evidence>
<proteinExistence type="inferred from homology"/>
<dbReference type="PROSITE" id="PS50928">
    <property type="entry name" value="ABC_TM1"/>
    <property type="match status" value="1"/>
</dbReference>
<evidence type="ECO:0000256" key="2">
    <source>
        <dbReference type="ARBA" id="ARBA00007069"/>
    </source>
</evidence>
<dbReference type="GO" id="GO:0005315">
    <property type="term" value="F:phosphate transmembrane transporter activity"/>
    <property type="evidence" value="ECO:0007669"/>
    <property type="project" value="InterPro"/>
</dbReference>
<organism evidence="12 13">
    <name type="scientific">Methanogenium organophilum</name>
    <dbReference type="NCBI Taxonomy" id="2199"/>
    <lineage>
        <taxon>Archaea</taxon>
        <taxon>Methanobacteriati</taxon>
        <taxon>Methanobacteriota</taxon>
        <taxon>Stenosarchaea group</taxon>
        <taxon>Methanomicrobia</taxon>
        <taxon>Methanomicrobiales</taxon>
        <taxon>Methanomicrobiaceae</taxon>
        <taxon>Methanogenium</taxon>
    </lineage>
</organism>
<evidence type="ECO:0000256" key="10">
    <source>
        <dbReference type="RuleBase" id="RU363054"/>
    </source>
</evidence>
<dbReference type="KEGG" id="mou:OU421_12535"/>
<feature type="transmembrane region" description="Helical" evidence="9">
    <location>
        <begin position="199"/>
        <end position="220"/>
    </location>
</feature>
<evidence type="ECO:0000256" key="3">
    <source>
        <dbReference type="ARBA" id="ARBA00022448"/>
    </source>
</evidence>
<dbReference type="EMBL" id="CP113361">
    <property type="protein sequence ID" value="WAI01222.1"/>
    <property type="molecule type" value="Genomic_DNA"/>
</dbReference>
<comment type="subcellular location">
    <subcellularLocation>
        <location evidence="1 9">Cell membrane</location>
        <topology evidence="1 9">Multi-pass membrane protein</topology>
    </subcellularLocation>
</comment>
<feature type="transmembrane region" description="Helical" evidence="9">
    <location>
        <begin position="21"/>
        <end position="50"/>
    </location>
</feature>
<evidence type="ECO:0000256" key="1">
    <source>
        <dbReference type="ARBA" id="ARBA00004651"/>
    </source>
</evidence>
<evidence type="ECO:0000256" key="8">
    <source>
        <dbReference type="ARBA" id="ARBA00023136"/>
    </source>
</evidence>
<feature type="transmembrane region" description="Helical" evidence="9">
    <location>
        <begin position="271"/>
        <end position="294"/>
    </location>
</feature>
<evidence type="ECO:0000313" key="12">
    <source>
        <dbReference type="EMBL" id="WAI01222.1"/>
    </source>
</evidence>
<dbReference type="InterPro" id="IPR011864">
    <property type="entry name" value="Phosphate_PstC"/>
</dbReference>
<keyword evidence="13" id="KW-1185">Reference proteome</keyword>
<dbReference type="PANTHER" id="PTHR30425">
    <property type="entry name" value="PHOSPHATE TRANSPORT SYSTEM PERMEASE PROTEIN PST"/>
    <property type="match status" value="1"/>
</dbReference>
<dbReference type="NCBIfam" id="TIGR02138">
    <property type="entry name" value="phosphate_pstC"/>
    <property type="match status" value="1"/>
</dbReference>
<dbReference type="GO" id="GO:0006817">
    <property type="term" value="P:phosphate ion transport"/>
    <property type="evidence" value="ECO:0007669"/>
    <property type="project" value="UniProtKB-KW"/>
</dbReference>
<keyword evidence="3 9" id="KW-0813">Transport</keyword>
<evidence type="ECO:0000256" key="4">
    <source>
        <dbReference type="ARBA" id="ARBA00022475"/>
    </source>
</evidence>
<dbReference type="InterPro" id="IPR051124">
    <property type="entry name" value="Phosphate_Transport_Permease"/>
</dbReference>
<evidence type="ECO:0000259" key="11">
    <source>
        <dbReference type="PROSITE" id="PS50928"/>
    </source>
</evidence>
<dbReference type="InterPro" id="IPR000515">
    <property type="entry name" value="MetI-like"/>
</dbReference>
<feature type="transmembrane region" description="Helical" evidence="9">
    <location>
        <begin position="155"/>
        <end position="178"/>
    </location>
</feature>
<dbReference type="AlphaFoldDB" id="A0A9X9S4A6"/>
<keyword evidence="5 10" id="KW-0592">Phosphate transport</keyword>
<reference evidence="12" key="1">
    <citation type="submission" date="2022-11" db="EMBL/GenBank/DDBJ databases">
        <title>Complete genome sequence of Methanogenium organophilum DSM 3596.</title>
        <authorList>
            <person name="Chen S.-C."/>
            <person name="Lai S.-J."/>
            <person name="You Y.-T."/>
        </authorList>
    </citation>
    <scope>NUCLEOTIDE SEQUENCE</scope>
    <source>
        <strain evidence="12">DSM 3596</strain>
    </source>
</reference>
<evidence type="ECO:0000256" key="7">
    <source>
        <dbReference type="ARBA" id="ARBA00022989"/>
    </source>
</evidence>
<comment type="function">
    <text evidence="10">Part of the binding-protein-dependent transport system for phosphate; probably responsible for the translocation of the substrate across the membrane.</text>
</comment>
<comment type="similarity">
    <text evidence="2 10">Belongs to the binding-protein-dependent transport system permease family. CysTW subfamily.</text>
</comment>
<dbReference type="SUPFAM" id="SSF161098">
    <property type="entry name" value="MetI-like"/>
    <property type="match status" value="1"/>
</dbReference>
<dbReference type="Proteomes" id="UP001163096">
    <property type="component" value="Chromosome"/>
</dbReference>
<dbReference type="InterPro" id="IPR035906">
    <property type="entry name" value="MetI-like_sf"/>
</dbReference>
<accession>A0A9X9S4A6</accession>